<organism evidence="2 3">
    <name type="scientific">Brassica napus</name>
    <name type="common">Rape</name>
    <dbReference type="NCBI Taxonomy" id="3708"/>
    <lineage>
        <taxon>Eukaryota</taxon>
        <taxon>Viridiplantae</taxon>
        <taxon>Streptophyta</taxon>
        <taxon>Embryophyta</taxon>
        <taxon>Tracheophyta</taxon>
        <taxon>Spermatophyta</taxon>
        <taxon>Magnoliopsida</taxon>
        <taxon>eudicotyledons</taxon>
        <taxon>Gunneridae</taxon>
        <taxon>Pentapetalae</taxon>
        <taxon>rosids</taxon>
        <taxon>malvids</taxon>
        <taxon>Brassicales</taxon>
        <taxon>Brassicaceae</taxon>
        <taxon>Brassiceae</taxon>
        <taxon>Brassica</taxon>
    </lineage>
</organism>
<evidence type="ECO:0000313" key="2">
    <source>
        <dbReference type="EMBL" id="KAH0898043.1"/>
    </source>
</evidence>
<dbReference type="PANTHER" id="PTHR47993">
    <property type="entry name" value="OS09G0372900 PROTEIN-RELATED"/>
    <property type="match status" value="1"/>
</dbReference>
<dbReference type="InterPro" id="IPR017451">
    <property type="entry name" value="F-box-assoc_interact_dom"/>
</dbReference>
<comment type="caution">
    <text evidence="2">The sequence shown here is derived from an EMBL/GenBank/DDBJ whole genome shotgun (WGS) entry which is preliminary data.</text>
</comment>
<accession>A0ABQ8B0Q8</accession>
<dbReference type="Proteomes" id="UP000824890">
    <property type="component" value="Unassembled WGS sequence"/>
</dbReference>
<dbReference type="Pfam" id="PF07734">
    <property type="entry name" value="FBA_1"/>
    <property type="match status" value="1"/>
</dbReference>
<dbReference type="InterPro" id="IPR036047">
    <property type="entry name" value="F-box-like_dom_sf"/>
</dbReference>
<evidence type="ECO:0000259" key="1">
    <source>
        <dbReference type="Pfam" id="PF07734"/>
    </source>
</evidence>
<sequence length="388" mass="44762">MMMKRICDLPPKLVGAKILSKVPITSLGQVRSTCKLWDRLTRDWIVGKEAAAKARQHQFLGFVTVDFKESFSLRRVIVMLEDDKSKLLAWNPYLGQTRSISPRTGDDFHALDTYLFGYDMNRNHKMLRFYGLLFEMYEFSSNSWRVLDVTLPDSWEIKYGGHLIVSFKGNAYFLAGEITTDDVEKDVILCFDFTTETFGLPLVVPFLSLREEAVTLSSVRDQKLALLHQKGQGIIEALEIWITSEEGPFFNAAHAVTWSKFMNVDMRPLIGDRYVRFGEEFASFFIIEEEKVAVVFDMEGYEFCFELIRTDHYHTAFIIGDDDEGYYKTVSLGVAPNLWKPRPGHTGGYYPRGYVPQWYCPPFVCSSSYLPSLVQLNNQPRKRKEIDE</sequence>
<name>A0ABQ8B0Q8_BRANA</name>
<dbReference type="NCBIfam" id="TIGR01640">
    <property type="entry name" value="F_box_assoc_1"/>
    <property type="match status" value="1"/>
</dbReference>
<feature type="domain" description="F-box associated beta-propeller type 1" evidence="1">
    <location>
        <begin position="80"/>
        <end position="376"/>
    </location>
</feature>
<dbReference type="PANTHER" id="PTHR47993:SF337">
    <property type="entry name" value="F-BOX DOMAIN-CONTAINING PROTEIN"/>
    <property type="match status" value="1"/>
</dbReference>
<dbReference type="InterPro" id="IPR050233">
    <property type="entry name" value="A_thaliana_F-box"/>
</dbReference>
<reference evidence="2 3" key="1">
    <citation type="submission" date="2021-05" db="EMBL/GenBank/DDBJ databases">
        <title>Genome Assembly of Synthetic Allotetraploid Brassica napus Reveals Homoeologous Exchanges between Subgenomes.</title>
        <authorList>
            <person name="Davis J.T."/>
        </authorList>
    </citation>
    <scope>NUCLEOTIDE SEQUENCE [LARGE SCALE GENOMIC DNA]</scope>
    <source>
        <strain evidence="3">cv. Da-Ae</strain>
        <tissue evidence="2">Seedling</tissue>
    </source>
</reference>
<dbReference type="InterPro" id="IPR006527">
    <property type="entry name" value="F-box-assoc_dom_typ1"/>
</dbReference>
<evidence type="ECO:0000313" key="3">
    <source>
        <dbReference type="Proteomes" id="UP000824890"/>
    </source>
</evidence>
<dbReference type="EMBL" id="JAGKQM010000012">
    <property type="protein sequence ID" value="KAH0898043.1"/>
    <property type="molecule type" value="Genomic_DNA"/>
</dbReference>
<dbReference type="SUPFAM" id="SSF81383">
    <property type="entry name" value="F-box domain"/>
    <property type="match status" value="1"/>
</dbReference>
<proteinExistence type="predicted"/>
<keyword evidence="3" id="KW-1185">Reference proteome</keyword>
<gene>
    <name evidence="2" type="ORF">HID58_047611</name>
</gene>
<protein>
    <recommendedName>
        <fullName evidence="1">F-box associated beta-propeller type 1 domain-containing protein</fullName>
    </recommendedName>
</protein>